<proteinExistence type="predicted"/>
<evidence type="ECO:0000313" key="2">
    <source>
        <dbReference type="Proteomes" id="UP001163324"/>
    </source>
</evidence>
<reference evidence="1" key="1">
    <citation type="submission" date="2022-10" db="EMBL/GenBank/DDBJ databases">
        <title>Complete Genome of Trichothecium roseum strain YXFP-22015, a Plant Pathogen Isolated from Citrus.</title>
        <authorList>
            <person name="Wang Y."/>
            <person name="Zhu L."/>
        </authorList>
    </citation>
    <scope>NUCLEOTIDE SEQUENCE</scope>
    <source>
        <strain evidence="1">YXFP-22015</strain>
    </source>
</reference>
<accession>A0ACC0V8G6</accession>
<organism evidence="1 2">
    <name type="scientific">Trichothecium roseum</name>
    <dbReference type="NCBI Taxonomy" id="47278"/>
    <lineage>
        <taxon>Eukaryota</taxon>
        <taxon>Fungi</taxon>
        <taxon>Dikarya</taxon>
        <taxon>Ascomycota</taxon>
        <taxon>Pezizomycotina</taxon>
        <taxon>Sordariomycetes</taxon>
        <taxon>Hypocreomycetidae</taxon>
        <taxon>Hypocreales</taxon>
        <taxon>Hypocreales incertae sedis</taxon>
        <taxon>Trichothecium</taxon>
    </lineage>
</organism>
<sequence length="129" mass="13616">MTTASSSPSSMAALYGLVGITYLGAFSRLTHGRHTPAFYAYQVDRAPDDASTRLIPVADLVLATTMLAFPGTPRFAAAAAGAALQVIGIVARVRAGKDPTVDCLLVAVTGFVAYTSRAKLRIIITDREW</sequence>
<dbReference type="Proteomes" id="UP001163324">
    <property type="component" value="Chromosome 2"/>
</dbReference>
<comment type="caution">
    <text evidence="1">The sequence shown here is derived from an EMBL/GenBank/DDBJ whole genome shotgun (WGS) entry which is preliminary data.</text>
</comment>
<dbReference type="EMBL" id="CM047941">
    <property type="protein sequence ID" value="KAI9902413.1"/>
    <property type="molecule type" value="Genomic_DNA"/>
</dbReference>
<name>A0ACC0V8G6_9HYPO</name>
<evidence type="ECO:0000313" key="1">
    <source>
        <dbReference type="EMBL" id="KAI9902413.1"/>
    </source>
</evidence>
<keyword evidence="2" id="KW-1185">Reference proteome</keyword>
<protein>
    <submittedName>
        <fullName evidence="1">Uncharacterized protein</fullName>
    </submittedName>
</protein>
<gene>
    <name evidence="1" type="ORF">N3K66_001765</name>
</gene>